<dbReference type="PANTHER" id="PTHR33021">
    <property type="entry name" value="BLUE COPPER PROTEIN"/>
    <property type="match status" value="1"/>
</dbReference>
<dbReference type="Gene3D" id="2.60.40.420">
    <property type="entry name" value="Cupredoxins - blue copper proteins"/>
    <property type="match status" value="1"/>
</dbReference>
<reference evidence="7" key="1">
    <citation type="submission" date="2020-06" db="EMBL/GenBank/DDBJ databases">
        <title>WGS assembly of Ceratodon purpureus strain R40.</title>
        <authorList>
            <person name="Carey S.B."/>
            <person name="Jenkins J."/>
            <person name="Shu S."/>
            <person name="Lovell J.T."/>
            <person name="Sreedasyam A."/>
            <person name="Maumus F."/>
            <person name="Tiley G.P."/>
            <person name="Fernandez-Pozo N."/>
            <person name="Barry K."/>
            <person name="Chen C."/>
            <person name="Wang M."/>
            <person name="Lipzen A."/>
            <person name="Daum C."/>
            <person name="Saski C.A."/>
            <person name="Payton A.C."/>
            <person name="Mcbreen J.C."/>
            <person name="Conrad R.E."/>
            <person name="Kollar L.M."/>
            <person name="Olsson S."/>
            <person name="Huttunen S."/>
            <person name="Landis J.B."/>
            <person name="Wickett N.J."/>
            <person name="Johnson M.G."/>
            <person name="Rensing S.A."/>
            <person name="Grimwood J."/>
            <person name="Schmutz J."/>
            <person name="Mcdaniel S.F."/>
        </authorList>
    </citation>
    <scope>NUCLEOTIDE SEQUENCE</scope>
    <source>
        <strain evidence="7">R40</strain>
    </source>
</reference>
<feature type="chain" id="PRO_5035768740" description="Phytocyanin domain-containing protein" evidence="5">
    <location>
        <begin position="23"/>
        <end position="127"/>
    </location>
</feature>
<keyword evidence="1" id="KW-0479">Metal-binding</keyword>
<dbReference type="PANTHER" id="PTHR33021:SF193">
    <property type="entry name" value="OS06G0218600 PROTEIN"/>
    <property type="match status" value="1"/>
</dbReference>
<evidence type="ECO:0000256" key="2">
    <source>
        <dbReference type="ARBA" id="ARBA00023008"/>
    </source>
</evidence>
<dbReference type="Pfam" id="PF02298">
    <property type="entry name" value="Cu_bind_like"/>
    <property type="match status" value="1"/>
</dbReference>
<dbReference type="SUPFAM" id="SSF49503">
    <property type="entry name" value="Cupredoxins"/>
    <property type="match status" value="1"/>
</dbReference>
<evidence type="ECO:0000256" key="3">
    <source>
        <dbReference type="ARBA" id="ARBA00023157"/>
    </source>
</evidence>
<dbReference type="Proteomes" id="UP000822688">
    <property type="component" value="Chromosome 12"/>
</dbReference>
<protein>
    <recommendedName>
        <fullName evidence="6">Phytocyanin domain-containing protein</fullName>
    </recommendedName>
</protein>
<keyword evidence="5" id="KW-0732">Signal</keyword>
<evidence type="ECO:0000256" key="1">
    <source>
        <dbReference type="ARBA" id="ARBA00022723"/>
    </source>
</evidence>
<dbReference type="PROSITE" id="PS51485">
    <property type="entry name" value="PHYTOCYANIN"/>
    <property type="match status" value="1"/>
</dbReference>
<dbReference type="InterPro" id="IPR003245">
    <property type="entry name" value="Phytocyanin_dom"/>
</dbReference>
<dbReference type="OrthoDB" id="1916408at2759"/>
<dbReference type="GO" id="GO:0046872">
    <property type="term" value="F:metal ion binding"/>
    <property type="evidence" value="ECO:0007669"/>
    <property type="project" value="UniProtKB-KW"/>
</dbReference>
<dbReference type="InterPro" id="IPR039391">
    <property type="entry name" value="Phytocyanin-like"/>
</dbReference>
<dbReference type="InterPro" id="IPR008972">
    <property type="entry name" value="Cupredoxin"/>
</dbReference>
<evidence type="ECO:0000256" key="4">
    <source>
        <dbReference type="ARBA" id="ARBA00023180"/>
    </source>
</evidence>
<dbReference type="GO" id="GO:0005886">
    <property type="term" value="C:plasma membrane"/>
    <property type="evidence" value="ECO:0007669"/>
    <property type="project" value="TreeGrafter"/>
</dbReference>
<dbReference type="EMBL" id="CM026433">
    <property type="protein sequence ID" value="KAG0554071.1"/>
    <property type="molecule type" value="Genomic_DNA"/>
</dbReference>
<dbReference type="FunFam" id="2.60.40.420:FF:000034">
    <property type="entry name" value="Cupredoxin superfamily protein"/>
    <property type="match status" value="1"/>
</dbReference>
<keyword evidence="4" id="KW-0325">Glycoprotein</keyword>
<sequence length="127" mass="14119">MAMAGKKLVLVALLAMVAMCAAKEYQVEWKLPAAENTYSAFQQKPFNVGDTLKFTYMQEMHNVVEVGSEEDYNQCTMTKPLSPEFADGNTSMKLSKAGVHYYICSIPTHCADGMKLKVQAVDHQHHG</sequence>
<keyword evidence="8" id="KW-1185">Reference proteome</keyword>
<dbReference type="AlphaFoldDB" id="A0A8T0G5A0"/>
<dbReference type="PROSITE" id="PS00196">
    <property type="entry name" value="COPPER_BLUE"/>
    <property type="match status" value="1"/>
</dbReference>
<name>A0A8T0G5A0_CERPU</name>
<comment type="caution">
    <text evidence="7">The sequence shown here is derived from an EMBL/GenBank/DDBJ whole genome shotgun (WGS) entry which is preliminary data.</text>
</comment>
<organism evidence="7 8">
    <name type="scientific">Ceratodon purpureus</name>
    <name type="common">Fire moss</name>
    <name type="synonym">Dicranum purpureum</name>
    <dbReference type="NCBI Taxonomy" id="3225"/>
    <lineage>
        <taxon>Eukaryota</taxon>
        <taxon>Viridiplantae</taxon>
        <taxon>Streptophyta</taxon>
        <taxon>Embryophyta</taxon>
        <taxon>Bryophyta</taxon>
        <taxon>Bryophytina</taxon>
        <taxon>Bryopsida</taxon>
        <taxon>Dicranidae</taxon>
        <taxon>Pseudoditrichales</taxon>
        <taxon>Ditrichaceae</taxon>
        <taxon>Ceratodon</taxon>
    </lineage>
</organism>
<dbReference type="InterPro" id="IPR028871">
    <property type="entry name" value="BlueCu_1_BS"/>
</dbReference>
<evidence type="ECO:0000259" key="6">
    <source>
        <dbReference type="PROSITE" id="PS51485"/>
    </source>
</evidence>
<feature type="signal peptide" evidence="5">
    <location>
        <begin position="1"/>
        <end position="22"/>
    </location>
</feature>
<proteinExistence type="predicted"/>
<evidence type="ECO:0000313" key="8">
    <source>
        <dbReference type="Proteomes" id="UP000822688"/>
    </source>
</evidence>
<gene>
    <name evidence="7" type="ORF">KC19_12G060100</name>
</gene>
<evidence type="ECO:0000256" key="5">
    <source>
        <dbReference type="SAM" id="SignalP"/>
    </source>
</evidence>
<keyword evidence="3" id="KW-1015">Disulfide bond</keyword>
<feature type="domain" description="Phytocyanin" evidence="6">
    <location>
        <begin position="23"/>
        <end position="122"/>
    </location>
</feature>
<keyword evidence="2" id="KW-0186">Copper</keyword>
<accession>A0A8T0G5A0</accession>
<dbReference type="GO" id="GO:0009055">
    <property type="term" value="F:electron transfer activity"/>
    <property type="evidence" value="ECO:0007669"/>
    <property type="project" value="InterPro"/>
</dbReference>
<evidence type="ECO:0000313" key="7">
    <source>
        <dbReference type="EMBL" id="KAG0554071.1"/>
    </source>
</evidence>
<dbReference type="CDD" id="cd04216">
    <property type="entry name" value="Phytocyanin"/>
    <property type="match status" value="1"/>
</dbReference>